<dbReference type="Proteomes" id="UP000721844">
    <property type="component" value="Unassembled WGS sequence"/>
</dbReference>
<dbReference type="SUPFAM" id="SSF46785">
    <property type="entry name" value="Winged helix' DNA-binding domain"/>
    <property type="match status" value="1"/>
</dbReference>
<dbReference type="Pfam" id="PF07729">
    <property type="entry name" value="FCD"/>
    <property type="match status" value="1"/>
</dbReference>
<dbReference type="PANTHER" id="PTHR43537">
    <property type="entry name" value="TRANSCRIPTIONAL REGULATOR, GNTR FAMILY"/>
    <property type="match status" value="1"/>
</dbReference>
<dbReference type="SMART" id="SM00895">
    <property type="entry name" value="FCD"/>
    <property type="match status" value="1"/>
</dbReference>
<dbReference type="InterPro" id="IPR000524">
    <property type="entry name" value="Tscrpt_reg_HTH_GntR"/>
</dbReference>
<evidence type="ECO:0000256" key="3">
    <source>
        <dbReference type="ARBA" id="ARBA00023163"/>
    </source>
</evidence>
<dbReference type="EMBL" id="JAESVA010000006">
    <property type="protein sequence ID" value="MCB8882067.1"/>
    <property type="molecule type" value="Genomic_DNA"/>
</dbReference>
<dbReference type="Pfam" id="PF00392">
    <property type="entry name" value="GntR"/>
    <property type="match status" value="1"/>
</dbReference>
<organism evidence="5 6">
    <name type="scientific">Acidisoma cellulosilyticum</name>
    <dbReference type="NCBI Taxonomy" id="2802395"/>
    <lineage>
        <taxon>Bacteria</taxon>
        <taxon>Pseudomonadati</taxon>
        <taxon>Pseudomonadota</taxon>
        <taxon>Alphaproteobacteria</taxon>
        <taxon>Acetobacterales</taxon>
        <taxon>Acidocellaceae</taxon>
        <taxon>Acidisoma</taxon>
    </lineage>
</organism>
<proteinExistence type="predicted"/>
<dbReference type="AlphaFoldDB" id="A0A963Z3A5"/>
<comment type="caution">
    <text evidence="5">The sequence shown here is derived from an EMBL/GenBank/DDBJ whole genome shotgun (WGS) entry which is preliminary data.</text>
</comment>
<reference evidence="5 6" key="1">
    <citation type="journal article" date="2021" name="Microorganisms">
        <title>Acidisoma silvae sp. nov. and Acidisomacellulosilytica sp. nov., Two Acidophilic Bacteria Isolated from Decaying Wood, Hydrolyzing Cellulose and Producing Poly-3-hydroxybutyrate.</title>
        <authorList>
            <person name="Mieszkin S."/>
            <person name="Pouder E."/>
            <person name="Uroz S."/>
            <person name="Simon-Colin C."/>
            <person name="Alain K."/>
        </authorList>
    </citation>
    <scope>NUCLEOTIDE SEQUENCE [LARGE SCALE GENOMIC DNA]</scope>
    <source>
        <strain evidence="5 6">HW T5.17</strain>
    </source>
</reference>
<evidence type="ECO:0000256" key="2">
    <source>
        <dbReference type="ARBA" id="ARBA00023125"/>
    </source>
</evidence>
<evidence type="ECO:0000256" key="1">
    <source>
        <dbReference type="ARBA" id="ARBA00023015"/>
    </source>
</evidence>
<dbReference type="CDD" id="cd07377">
    <property type="entry name" value="WHTH_GntR"/>
    <property type="match status" value="1"/>
</dbReference>
<keyword evidence="2" id="KW-0238">DNA-binding</keyword>
<dbReference type="Gene3D" id="1.10.10.10">
    <property type="entry name" value="Winged helix-like DNA-binding domain superfamily/Winged helix DNA-binding domain"/>
    <property type="match status" value="1"/>
</dbReference>
<dbReference type="GO" id="GO:0003700">
    <property type="term" value="F:DNA-binding transcription factor activity"/>
    <property type="evidence" value="ECO:0007669"/>
    <property type="project" value="InterPro"/>
</dbReference>
<dbReference type="SUPFAM" id="SSF48008">
    <property type="entry name" value="GntR ligand-binding domain-like"/>
    <property type="match status" value="1"/>
</dbReference>
<protein>
    <submittedName>
        <fullName evidence="5">GntR family transcriptional regulator</fullName>
    </submittedName>
</protein>
<dbReference type="InterPro" id="IPR036388">
    <property type="entry name" value="WH-like_DNA-bd_sf"/>
</dbReference>
<dbReference type="GO" id="GO:0003677">
    <property type="term" value="F:DNA binding"/>
    <property type="evidence" value="ECO:0007669"/>
    <property type="project" value="UniProtKB-KW"/>
</dbReference>
<keyword evidence="6" id="KW-1185">Reference proteome</keyword>
<sequence length="232" mass="25823">MLKVLANDFEDADATAAHRIFEQLSEAIVSGDLAAGSKIQEAALAARFGVSRAPLREALRRLEERKLLTRSPRSSARVTVLTPARIVELFTIREVLEGVAARQAASHMNASDINHLRALLQRHEEVLDAIDDDIYRQGIADEDFHFYIIKCSGNATLAQILCNEYYNLIRLVRRQHSRVPGRARRALSEHHQLIEALAEGDGNFAEILMRRHVASALRSILGSIATQVEIAS</sequence>
<name>A0A963Z3A5_9PROT</name>
<dbReference type="PROSITE" id="PS50949">
    <property type="entry name" value="HTH_GNTR"/>
    <property type="match status" value="1"/>
</dbReference>
<evidence type="ECO:0000259" key="4">
    <source>
        <dbReference type="PROSITE" id="PS50949"/>
    </source>
</evidence>
<keyword evidence="3" id="KW-0804">Transcription</keyword>
<dbReference type="InterPro" id="IPR008920">
    <property type="entry name" value="TF_FadR/GntR_C"/>
</dbReference>
<dbReference type="InterPro" id="IPR036390">
    <property type="entry name" value="WH_DNA-bd_sf"/>
</dbReference>
<evidence type="ECO:0000313" key="6">
    <source>
        <dbReference type="Proteomes" id="UP000721844"/>
    </source>
</evidence>
<keyword evidence="1" id="KW-0805">Transcription regulation</keyword>
<evidence type="ECO:0000313" key="5">
    <source>
        <dbReference type="EMBL" id="MCB8882067.1"/>
    </source>
</evidence>
<dbReference type="SMART" id="SM00345">
    <property type="entry name" value="HTH_GNTR"/>
    <property type="match status" value="1"/>
</dbReference>
<feature type="domain" description="HTH gntR-type" evidence="4">
    <location>
        <begin position="14"/>
        <end position="81"/>
    </location>
</feature>
<dbReference type="Gene3D" id="1.20.120.530">
    <property type="entry name" value="GntR ligand-binding domain-like"/>
    <property type="match status" value="1"/>
</dbReference>
<dbReference type="PANTHER" id="PTHR43537:SF49">
    <property type="entry name" value="TRANSCRIPTIONAL REGULATORY PROTEIN"/>
    <property type="match status" value="1"/>
</dbReference>
<dbReference type="InterPro" id="IPR011711">
    <property type="entry name" value="GntR_C"/>
</dbReference>
<dbReference type="RefSeq" id="WP_227308734.1">
    <property type="nucleotide sequence ID" value="NZ_JAESVA010000006.1"/>
</dbReference>
<accession>A0A963Z3A5</accession>
<gene>
    <name evidence="5" type="ORF">ACELLULO517_17615</name>
</gene>